<dbReference type="SUPFAM" id="SSF81665">
    <property type="entry name" value="Calcium ATPase, transmembrane domain M"/>
    <property type="match status" value="1"/>
</dbReference>
<dbReference type="Gene3D" id="1.20.1110.10">
    <property type="entry name" value="Calcium-transporting ATPase, transmembrane domain"/>
    <property type="match status" value="1"/>
</dbReference>
<feature type="compositionally biased region" description="Basic residues" evidence="1">
    <location>
        <begin position="67"/>
        <end position="86"/>
    </location>
</feature>
<sequence>MSIIAARSEQEDTPLQKKLNNLTEWITKLGGGAALLLFVVLPLAAQPIDQSKRCIANGRLWEEGSPHARRVSPGRRKPRRSKARQT</sequence>
<evidence type="ECO:0000313" key="3">
    <source>
        <dbReference type="Proteomes" id="UP001275084"/>
    </source>
</evidence>
<reference evidence="2" key="2">
    <citation type="submission" date="2023-06" db="EMBL/GenBank/DDBJ databases">
        <authorList>
            <consortium name="Lawrence Berkeley National Laboratory"/>
            <person name="Haridas S."/>
            <person name="Hensen N."/>
            <person name="Bonometti L."/>
            <person name="Westerberg I."/>
            <person name="Brannstrom I.O."/>
            <person name="Guillou S."/>
            <person name="Cros-Aarteil S."/>
            <person name="Calhoun S."/>
            <person name="Kuo A."/>
            <person name="Mondo S."/>
            <person name="Pangilinan J."/>
            <person name="Riley R."/>
            <person name="Labutti K."/>
            <person name="Andreopoulos B."/>
            <person name="Lipzen A."/>
            <person name="Chen C."/>
            <person name="Yanf M."/>
            <person name="Daum C."/>
            <person name="Ng V."/>
            <person name="Clum A."/>
            <person name="Steindorff A."/>
            <person name="Ohm R."/>
            <person name="Martin F."/>
            <person name="Silar P."/>
            <person name="Natvig D."/>
            <person name="Lalanne C."/>
            <person name="Gautier V."/>
            <person name="Ament-Velasquez S.L."/>
            <person name="Kruys A."/>
            <person name="Hutchinson M.I."/>
            <person name="Powell A.J."/>
            <person name="Barry K."/>
            <person name="Miller A.N."/>
            <person name="Grigoriev I.V."/>
            <person name="Debuchy R."/>
            <person name="Gladieux P."/>
            <person name="Thoren M.H."/>
            <person name="Johannesson H."/>
        </authorList>
    </citation>
    <scope>NUCLEOTIDE SEQUENCE</scope>
    <source>
        <strain evidence="2">CBS 955.72</strain>
    </source>
</reference>
<reference evidence="2" key="1">
    <citation type="journal article" date="2023" name="Mol. Phylogenet. Evol.">
        <title>Genome-scale phylogeny and comparative genomics of the fungal order Sordariales.</title>
        <authorList>
            <person name="Hensen N."/>
            <person name="Bonometti L."/>
            <person name="Westerberg I."/>
            <person name="Brannstrom I.O."/>
            <person name="Guillou S."/>
            <person name="Cros-Aarteil S."/>
            <person name="Calhoun S."/>
            <person name="Haridas S."/>
            <person name="Kuo A."/>
            <person name="Mondo S."/>
            <person name="Pangilinan J."/>
            <person name="Riley R."/>
            <person name="LaButti K."/>
            <person name="Andreopoulos B."/>
            <person name="Lipzen A."/>
            <person name="Chen C."/>
            <person name="Yan M."/>
            <person name="Daum C."/>
            <person name="Ng V."/>
            <person name="Clum A."/>
            <person name="Steindorff A."/>
            <person name="Ohm R.A."/>
            <person name="Martin F."/>
            <person name="Silar P."/>
            <person name="Natvig D.O."/>
            <person name="Lalanne C."/>
            <person name="Gautier V."/>
            <person name="Ament-Velasquez S.L."/>
            <person name="Kruys A."/>
            <person name="Hutchinson M.I."/>
            <person name="Powell A.J."/>
            <person name="Barry K."/>
            <person name="Miller A.N."/>
            <person name="Grigoriev I.V."/>
            <person name="Debuchy R."/>
            <person name="Gladieux P."/>
            <person name="Hiltunen Thoren M."/>
            <person name="Johannesson H."/>
        </authorList>
    </citation>
    <scope>NUCLEOTIDE SEQUENCE</scope>
    <source>
        <strain evidence="2">CBS 955.72</strain>
    </source>
</reference>
<organism evidence="2 3">
    <name type="scientific">Lasiosphaeria hispida</name>
    <dbReference type="NCBI Taxonomy" id="260671"/>
    <lineage>
        <taxon>Eukaryota</taxon>
        <taxon>Fungi</taxon>
        <taxon>Dikarya</taxon>
        <taxon>Ascomycota</taxon>
        <taxon>Pezizomycotina</taxon>
        <taxon>Sordariomycetes</taxon>
        <taxon>Sordariomycetidae</taxon>
        <taxon>Sordariales</taxon>
        <taxon>Lasiosphaeriaceae</taxon>
        <taxon>Lasiosphaeria</taxon>
    </lineage>
</organism>
<name>A0AAJ0MIQ1_9PEZI</name>
<keyword evidence="3" id="KW-1185">Reference proteome</keyword>
<dbReference type="EMBL" id="JAUIQD010000002">
    <property type="protein sequence ID" value="KAK3360548.1"/>
    <property type="molecule type" value="Genomic_DNA"/>
</dbReference>
<dbReference type="Proteomes" id="UP001275084">
    <property type="component" value="Unassembled WGS sequence"/>
</dbReference>
<comment type="caution">
    <text evidence="2">The sequence shown here is derived from an EMBL/GenBank/DDBJ whole genome shotgun (WGS) entry which is preliminary data.</text>
</comment>
<dbReference type="InterPro" id="IPR023298">
    <property type="entry name" value="ATPase_P-typ_TM_dom_sf"/>
</dbReference>
<feature type="region of interest" description="Disordered" evidence="1">
    <location>
        <begin position="62"/>
        <end position="86"/>
    </location>
</feature>
<gene>
    <name evidence="2" type="ORF">B0T25DRAFT_131310</name>
</gene>
<dbReference type="AlphaFoldDB" id="A0AAJ0MIQ1"/>
<proteinExistence type="predicted"/>
<evidence type="ECO:0000313" key="2">
    <source>
        <dbReference type="EMBL" id="KAK3360548.1"/>
    </source>
</evidence>
<evidence type="ECO:0000256" key="1">
    <source>
        <dbReference type="SAM" id="MobiDB-lite"/>
    </source>
</evidence>
<accession>A0AAJ0MIQ1</accession>
<protein>
    <submittedName>
        <fullName evidence="2">Uncharacterized protein</fullName>
    </submittedName>
</protein>